<protein>
    <submittedName>
        <fullName evidence="2">Uncharacterized protein</fullName>
    </submittedName>
</protein>
<name>A0A3D9XGK4_PARVE</name>
<dbReference type="EMBL" id="QTUJ01000002">
    <property type="protein sequence ID" value="REF69636.1"/>
    <property type="molecule type" value="Genomic_DNA"/>
</dbReference>
<comment type="caution">
    <text evidence="2">The sequence shown here is derived from an EMBL/GenBank/DDBJ whole genome shotgun (WGS) entry which is preliminary data.</text>
</comment>
<organism evidence="2 3">
    <name type="scientific">Paracoccus versutus</name>
    <name type="common">Thiobacillus versutus</name>
    <dbReference type="NCBI Taxonomy" id="34007"/>
    <lineage>
        <taxon>Bacteria</taxon>
        <taxon>Pseudomonadati</taxon>
        <taxon>Pseudomonadota</taxon>
        <taxon>Alphaproteobacteria</taxon>
        <taxon>Rhodobacterales</taxon>
        <taxon>Paracoccaceae</taxon>
        <taxon>Paracoccus</taxon>
    </lineage>
</organism>
<sequence>MIPQSVVADLSMRFNAFLDRFSPPRQIAGNPKALQDDANALLRIVLDHAPTEGWQDWFPEAIRNLEASMTTRSWPAPGEVVRACRGALAKMPATETAAQSRGEANAIQMLIDWHAKFGTQMPGQGRPDRTDELIRRGVLRNEREARFKGFVLSPAAQARVKDQAPSRAEWDHHVAVMASLDGRSRDEVDFELQDDARRNPPTTFQHAGDVFGAAAE</sequence>
<accession>A0A3D9XGK4</accession>
<dbReference type="AlphaFoldDB" id="A0A3D9XGK4"/>
<evidence type="ECO:0000313" key="3">
    <source>
        <dbReference type="Proteomes" id="UP000256941"/>
    </source>
</evidence>
<dbReference type="Proteomes" id="UP000256941">
    <property type="component" value="Unassembled WGS sequence"/>
</dbReference>
<evidence type="ECO:0000256" key="1">
    <source>
        <dbReference type="SAM" id="MobiDB-lite"/>
    </source>
</evidence>
<evidence type="ECO:0000313" key="2">
    <source>
        <dbReference type="EMBL" id="REF69636.1"/>
    </source>
</evidence>
<gene>
    <name evidence="2" type="ORF">BDD41_2346</name>
</gene>
<proteinExistence type="predicted"/>
<dbReference type="RefSeq" id="WP_116221879.1">
    <property type="nucleotide sequence ID" value="NZ_CP038197.1"/>
</dbReference>
<feature type="region of interest" description="Disordered" evidence="1">
    <location>
        <begin position="193"/>
        <end position="216"/>
    </location>
</feature>
<reference evidence="2 3" key="1">
    <citation type="submission" date="2018-08" db="EMBL/GenBank/DDBJ databases">
        <title>Genomic Encyclopedia of Archaeal and Bacterial Type Strains, Phase II (KMG-II): from individual species to whole genera.</title>
        <authorList>
            <person name="Goeker M."/>
        </authorList>
    </citation>
    <scope>NUCLEOTIDE SEQUENCE [LARGE SCALE GENOMIC DNA]</scope>
    <source>
        <strain evidence="2 3">DSM 17099</strain>
    </source>
</reference>